<accession>A0A3B0SBW8</accession>
<sequence>MFKKIAFCICAFGLAATSANATPIIYEGNIIPGGDVVDDSLIAGNNSENSSNWDFWSFYATAGDLITISIERLENDLDPAFALLSGLFTDTVDLPISEIYGPGILAFADDEVSHPGPFGDPLLENFAIIANGYYTIAVTSYASGSDTGIDNMFDYRMTVSGNQGMDVPEPAALGLLGLGLAGLWMTRRRKRA</sequence>
<gene>
    <name evidence="2" type="ORF">MNBD_ALPHA01-2380</name>
</gene>
<protein>
    <recommendedName>
        <fullName evidence="1">Ice-binding protein C-terminal domain-containing protein</fullName>
    </recommendedName>
</protein>
<evidence type="ECO:0000313" key="2">
    <source>
        <dbReference type="EMBL" id="VAW01770.1"/>
    </source>
</evidence>
<proteinExistence type="predicted"/>
<dbReference type="AlphaFoldDB" id="A0A3B0SBW8"/>
<organism evidence="2">
    <name type="scientific">hydrothermal vent metagenome</name>
    <dbReference type="NCBI Taxonomy" id="652676"/>
    <lineage>
        <taxon>unclassified sequences</taxon>
        <taxon>metagenomes</taxon>
        <taxon>ecological metagenomes</taxon>
    </lineage>
</organism>
<name>A0A3B0SBW8_9ZZZZ</name>
<evidence type="ECO:0000259" key="1">
    <source>
        <dbReference type="Pfam" id="PF07589"/>
    </source>
</evidence>
<dbReference type="InterPro" id="IPR013424">
    <property type="entry name" value="Ice-binding_C"/>
</dbReference>
<dbReference type="NCBIfam" id="TIGR02595">
    <property type="entry name" value="PEP_CTERM"/>
    <property type="match status" value="1"/>
</dbReference>
<feature type="domain" description="Ice-binding protein C-terminal" evidence="1">
    <location>
        <begin position="166"/>
        <end position="189"/>
    </location>
</feature>
<dbReference type="EMBL" id="UOEJ01000153">
    <property type="protein sequence ID" value="VAW01770.1"/>
    <property type="molecule type" value="Genomic_DNA"/>
</dbReference>
<dbReference type="Pfam" id="PF07589">
    <property type="entry name" value="PEP-CTERM"/>
    <property type="match status" value="1"/>
</dbReference>
<reference evidence="2" key="1">
    <citation type="submission" date="2018-06" db="EMBL/GenBank/DDBJ databases">
        <authorList>
            <person name="Zhirakovskaya E."/>
        </authorList>
    </citation>
    <scope>NUCLEOTIDE SEQUENCE</scope>
</reference>